<name>A0ABP8U948_9ACTN</name>
<dbReference type="SUPFAM" id="SSF52540">
    <property type="entry name" value="P-loop containing nucleoside triphosphate hydrolases"/>
    <property type="match status" value="1"/>
</dbReference>
<feature type="compositionally biased region" description="Basic and acidic residues" evidence="4">
    <location>
        <begin position="779"/>
        <end position="793"/>
    </location>
</feature>
<dbReference type="InterPro" id="IPR011990">
    <property type="entry name" value="TPR-like_helical_dom_sf"/>
</dbReference>
<dbReference type="Gene3D" id="1.10.10.10">
    <property type="entry name" value="Winged helix-like DNA-binding domain superfamily/Winged helix DNA-binding domain"/>
    <property type="match status" value="1"/>
</dbReference>
<evidence type="ECO:0000256" key="1">
    <source>
        <dbReference type="ARBA" id="ARBA00005820"/>
    </source>
</evidence>
<dbReference type="EMBL" id="BAABHK010000003">
    <property type="protein sequence ID" value="GAA4624188.1"/>
    <property type="molecule type" value="Genomic_DNA"/>
</dbReference>
<keyword evidence="7" id="KW-1185">Reference proteome</keyword>
<dbReference type="Proteomes" id="UP001501442">
    <property type="component" value="Unassembled WGS sequence"/>
</dbReference>
<sequence length="1188" mass="127303">MQLMRFGMLGPLAVWTDDGRPVPVPGLKVRALLADLLVHAGRPVPADRLIDDLWGDRLPGNPAGALSAKVSQLRRVLEDAEPGARTLVVSRPAGYLLQADDDRLDAHRFRSLTRRAREADEPAATAAALADALALWRGPALADFADEPFAQATVARLMEQWLTALEDHAEVRLTLGEHGALVGELGDLLTAHPLRERLRAAHMRALYRSGRQSEALDSYDRLRTELADELGLDPSPELVALHQAILEHDPVLEAPAAGVPARPRTNLHAPATDLIGRDDALVAVGDRLATDRLVTLTGPGGVGKTRLAVEAAARLVDGFPDGAWLVELAGLSGSSASAAAPVDAVMRVLDIRDAAGEGALVAPVDRLADALSAQRLLLVLDNCEHLIEPVAELTDRLLRAVPGLRVLATSREPLGLTGEVVWSVPPLEIPARADESDPAALARSSAVRLFVDRATAAARGFRLDAETAPAVAVLCRRLDGIPLALELAATRMRALGVHGLVARLDDRFRLLATGHRGAPQRQRTLMAMIDWSWELLSEPERTVLRRLAVQADGCALEAAEAVCSGAGLPAEEVLDLLVRLVDRSLVAMTEHGDDGPRYRLLESVAAYCADRLEEAGEYEPVRRRHRRYYTELAERAEPHLYGHDQARWLSVLDTEAANLRTALDGAVADGDAESALRLVNAQAWSWFLRGRLAEARRSLEAALALGAGPAHTHEQTLGRGGGPGHAPEHTLGHDRGPGHPPEHTLGHDGDPTSDRERARHRATVPAPGDAPTHTPEQALGHDGDPARAPEQARHPATALAPDDGPAYTPERARRRAAALAWRAGMALLQGDHTDWAARRQAALRLFEDAEAPAALARAQWFLAFTAGEVEDPAAGAELLDQALKGFDAVGDRWGRAAVLILRAKYAHAHGEPALLESEGERAARLFAEVGDRWGQLQATEWLGALAELTGDHERADRLQRRGLAAAEELRLWPDVAMRLAWLGWSAMMRRAYPSAREYGERALRLAVEQGHQPAVVFARITVGLTALREGDLDVAEEHLETLLRAVPRDTEAMPPLHLPLLQVGLGHVAERRGDATTALAFHRDALAAALRMEAPRDTAGALEGVAGALGLAGHPTPAARLLGTAAALRRSSGLAAGPVERDDIDRATARIHAALPEAAFAAAYDEGGSTSAADCLKEIARLTAAGRP</sequence>
<dbReference type="Pfam" id="PF25872">
    <property type="entry name" value="HTH_77"/>
    <property type="match status" value="1"/>
</dbReference>
<dbReference type="Pfam" id="PF03704">
    <property type="entry name" value="BTAD"/>
    <property type="match status" value="1"/>
</dbReference>
<dbReference type="PANTHER" id="PTHR47691:SF3">
    <property type="entry name" value="HTH-TYPE TRANSCRIPTIONAL REGULATOR RV0890C-RELATED"/>
    <property type="match status" value="1"/>
</dbReference>
<keyword evidence="2 3" id="KW-0238">DNA-binding</keyword>
<evidence type="ECO:0000259" key="5">
    <source>
        <dbReference type="PROSITE" id="PS51755"/>
    </source>
</evidence>
<evidence type="ECO:0000256" key="2">
    <source>
        <dbReference type="ARBA" id="ARBA00023125"/>
    </source>
</evidence>
<organism evidence="6 7">
    <name type="scientific">Actinoallomurus vinaceus</name>
    <dbReference type="NCBI Taxonomy" id="1080074"/>
    <lineage>
        <taxon>Bacteria</taxon>
        <taxon>Bacillati</taxon>
        <taxon>Actinomycetota</taxon>
        <taxon>Actinomycetes</taxon>
        <taxon>Streptosporangiales</taxon>
        <taxon>Thermomonosporaceae</taxon>
        <taxon>Actinoallomurus</taxon>
    </lineage>
</organism>
<evidence type="ECO:0000313" key="7">
    <source>
        <dbReference type="Proteomes" id="UP001501442"/>
    </source>
</evidence>
<dbReference type="SUPFAM" id="SSF48452">
    <property type="entry name" value="TPR-like"/>
    <property type="match status" value="2"/>
</dbReference>
<dbReference type="CDD" id="cd15831">
    <property type="entry name" value="BTAD"/>
    <property type="match status" value="1"/>
</dbReference>
<evidence type="ECO:0000256" key="3">
    <source>
        <dbReference type="PROSITE-ProRule" id="PRU01091"/>
    </source>
</evidence>
<dbReference type="InterPro" id="IPR016032">
    <property type="entry name" value="Sig_transdc_resp-reg_C-effctor"/>
</dbReference>
<dbReference type="SMART" id="SM01043">
    <property type="entry name" value="BTAD"/>
    <property type="match status" value="1"/>
</dbReference>
<evidence type="ECO:0000256" key="4">
    <source>
        <dbReference type="SAM" id="MobiDB-lite"/>
    </source>
</evidence>
<dbReference type="InterPro" id="IPR027417">
    <property type="entry name" value="P-loop_NTPase"/>
</dbReference>
<feature type="domain" description="OmpR/PhoB-type" evidence="5">
    <location>
        <begin position="1"/>
        <end position="99"/>
    </location>
</feature>
<dbReference type="InterPro" id="IPR001867">
    <property type="entry name" value="OmpR/PhoB-type_DNA-bd"/>
</dbReference>
<protein>
    <submittedName>
        <fullName evidence="6">BTAD domain-containing putative transcriptional regulator</fullName>
    </submittedName>
</protein>
<comment type="caution">
    <text evidence="6">The sequence shown here is derived from an EMBL/GenBank/DDBJ whole genome shotgun (WGS) entry which is preliminary data.</text>
</comment>
<dbReference type="PANTHER" id="PTHR47691">
    <property type="entry name" value="REGULATOR-RELATED"/>
    <property type="match status" value="1"/>
</dbReference>
<evidence type="ECO:0000313" key="6">
    <source>
        <dbReference type="EMBL" id="GAA4624188.1"/>
    </source>
</evidence>
<dbReference type="PRINTS" id="PR00364">
    <property type="entry name" value="DISEASERSIST"/>
</dbReference>
<dbReference type="Gene3D" id="3.40.50.300">
    <property type="entry name" value="P-loop containing nucleotide triphosphate hydrolases"/>
    <property type="match status" value="1"/>
</dbReference>
<comment type="similarity">
    <text evidence="1">Belongs to the AfsR/DnrI/RedD regulatory family.</text>
</comment>
<dbReference type="PROSITE" id="PS51755">
    <property type="entry name" value="OMPR_PHOB"/>
    <property type="match status" value="1"/>
</dbReference>
<feature type="DNA-binding region" description="OmpR/PhoB-type" evidence="3">
    <location>
        <begin position="1"/>
        <end position="99"/>
    </location>
</feature>
<feature type="compositionally biased region" description="Basic and acidic residues" evidence="4">
    <location>
        <begin position="726"/>
        <end position="757"/>
    </location>
</feature>
<dbReference type="InterPro" id="IPR058852">
    <property type="entry name" value="HTH_77"/>
</dbReference>
<accession>A0ABP8U948</accession>
<proteinExistence type="inferred from homology"/>
<gene>
    <name evidence="6" type="ORF">GCM10023196_023360</name>
</gene>
<dbReference type="SUPFAM" id="SSF46894">
    <property type="entry name" value="C-terminal effector domain of the bipartite response regulators"/>
    <property type="match status" value="1"/>
</dbReference>
<dbReference type="InterPro" id="IPR005158">
    <property type="entry name" value="BTAD"/>
</dbReference>
<dbReference type="InterPro" id="IPR036388">
    <property type="entry name" value="WH-like_DNA-bd_sf"/>
</dbReference>
<dbReference type="Gene3D" id="1.25.40.10">
    <property type="entry name" value="Tetratricopeptide repeat domain"/>
    <property type="match status" value="3"/>
</dbReference>
<dbReference type="Pfam" id="PF00486">
    <property type="entry name" value="Trans_reg_C"/>
    <property type="match status" value="1"/>
</dbReference>
<feature type="region of interest" description="Disordered" evidence="4">
    <location>
        <begin position="707"/>
        <end position="807"/>
    </location>
</feature>
<dbReference type="SMART" id="SM00862">
    <property type="entry name" value="Trans_reg_C"/>
    <property type="match status" value="1"/>
</dbReference>
<reference evidence="7" key="1">
    <citation type="journal article" date="2019" name="Int. J. Syst. Evol. Microbiol.">
        <title>The Global Catalogue of Microorganisms (GCM) 10K type strain sequencing project: providing services to taxonomists for standard genome sequencing and annotation.</title>
        <authorList>
            <consortium name="The Broad Institute Genomics Platform"/>
            <consortium name="The Broad Institute Genome Sequencing Center for Infectious Disease"/>
            <person name="Wu L."/>
            <person name="Ma J."/>
        </authorList>
    </citation>
    <scope>NUCLEOTIDE SEQUENCE [LARGE SCALE GENOMIC DNA]</scope>
    <source>
        <strain evidence="7">JCM 17939</strain>
    </source>
</reference>